<gene>
    <name evidence="1" type="ORF">AAGT95_18605</name>
</gene>
<dbReference type="Proteomes" id="UP001453229">
    <property type="component" value="Chromosome"/>
</dbReference>
<proteinExistence type="predicted"/>
<reference evidence="1 2" key="1">
    <citation type="submission" date="2024-04" db="EMBL/GenBank/DDBJ databases">
        <title>Salinicola lusitanus LLJ914,a marine bacterium isolated from the Okinawa Trough.</title>
        <authorList>
            <person name="Li J."/>
        </authorList>
    </citation>
    <scope>NUCLEOTIDE SEQUENCE [LARGE SCALE GENOMIC DNA]</scope>
    <source>
        <strain evidence="1 2">LLJ914</strain>
    </source>
</reference>
<name>A0ABZ3CRQ5_9GAMM</name>
<protein>
    <submittedName>
        <fullName evidence="1">Uncharacterized protein</fullName>
    </submittedName>
</protein>
<dbReference type="EMBL" id="CP151919">
    <property type="protein sequence ID" value="XAD53817.1"/>
    <property type="molecule type" value="Genomic_DNA"/>
</dbReference>
<keyword evidence="2" id="KW-1185">Reference proteome</keyword>
<organism evidence="1 2">
    <name type="scientific">Salinicola lusitanus</name>
    <dbReference type="NCBI Taxonomy" id="1949085"/>
    <lineage>
        <taxon>Bacteria</taxon>
        <taxon>Pseudomonadati</taxon>
        <taxon>Pseudomonadota</taxon>
        <taxon>Gammaproteobacteria</taxon>
        <taxon>Oceanospirillales</taxon>
        <taxon>Halomonadaceae</taxon>
        <taxon>Salinicola</taxon>
    </lineage>
</organism>
<sequence length="50" mass="6017">MTSRPTATCARKEARLRRKPTWMKGLQHTWKRRLLPRLKRRLASTDRGSR</sequence>
<dbReference type="RefSeq" id="WP_342594753.1">
    <property type="nucleotide sequence ID" value="NZ_CP151919.1"/>
</dbReference>
<accession>A0ABZ3CRQ5</accession>
<evidence type="ECO:0000313" key="2">
    <source>
        <dbReference type="Proteomes" id="UP001453229"/>
    </source>
</evidence>
<evidence type="ECO:0000313" key="1">
    <source>
        <dbReference type="EMBL" id="XAD53817.1"/>
    </source>
</evidence>